<dbReference type="FunFam" id="2.60.40.10:FF:000495">
    <property type="entry name" value="Periplasmic beta-glucosidase"/>
    <property type="match status" value="1"/>
</dbReference>
<evidence type="ECO:0000313" key="13">
    <source>
        <dbReference type="Proteomes" id="UP000319859"/>
    </source>
</evidence>
<dbReference type="InterPro" id="IPR006311">
    <property type="entry name" value="TAT_signal"/>
</dbReference>
<dbReference type="Gene3D" id="3.20.20.300">
    <property type="entry name" value="Glycoside hydrolase, family 3, N-terminal domain"/>
    <property type="match status" value="1"/>
</dbReference>
<feature type="chain" id="PRO_5022062738" description="beta-glucosidase" evidence="10">
    <location>
        <begin position="37"/>
        <end position="796"/>
    </location>
</feature>
<organism evidence="12 13">
    <name type="scientific">Nitrospirillum amazonense</name>
    <dbReference type="NCBI Taxonomy" id="28077"/>
    <lineage>
        <taxon>Bacteria</taxon>
        <taxon>Pseudomonadati</taxon>
        <taxon>Pseudomonadota</taxon>
        <taxon>Alphaproteobacteria</taxon>
        <taxon>Rhodospirillales</taxon>
        <taxon>Azospirillaceae</taxon>
        <taxon>Nitrospirillum</taxon>
    </lineage>
</organism>
<dbReference type="EMBL" id="VITN01000014">
    <property type="protein sequence ID" value="TWB15442.1"/>
    <property type="molecule type" value="Genomic_DNA"/>
</dbReference>
<dbReference type="InterPro" id="IPR026891">
    <property type="entry name" value="Fn3-like"/>
</dbReference>
<sequence length="796" mass="85744">MRRRHDSIHHRIGHRIGRRLVLAGVAAVAVSAAAHAADKPAIYKDASAPVAARVDDLLARMTLDEKVAQLIAVWDHKPAIFDGAMNFDPAKASSVYPNGLGQFTRPNDEKGSGSLRTQHWRDTRGTVAMVNAVQHWAVEKTRLGIPVLFHEEGLHGYPAIGPTSFPQAIAQASSWDPDLVREVDSVVAREIRVRGVSLVLSPVVDVARDPRWGRIEETFGEDPYLAGEMGVAAVQGLQGDSLPLADGKVFATLKHLTGHGQPESGTNVGPASVGERTLREMFFPPFEQVIHRTNVRAVMASYNEIDGVPSHVNTWLLHDILRGEWGYKGSIISDYSAIDQLVSIHHVVPDLPSAAIRAIQAGVDADLPDGESYASLADSVRAGKIKEEVIDRAVRRILELKFQAGLFEHPYADADKAEALTANGEARAVALKAAQKSVVLLKNDGVLPLDMAKVKTLAVIGPNAAKAHLGGYSGEPKQTVSILDGIKAKVGSRVKVTYAEGVRITKDDDWYGDTVELADPVENARLIQQAVALAKAADHIVLVIGDNEQTSREGWANNHLGDRDSLELVGQQNDLAKALFALGKPVVVVLQNGRPLSVVDVAAKANALVEGWYLGQEGGTAMADVLFGDVNPGGKLPVTVARSVGQLPMFYNKKPSARRGYLFDTTDPLFPFGYGLSYTTFDVGSPRLSSPTIARDGAVTVSVDVRNTGKRAGDEVVQLYLHQQVASVTRPVKELKGFQRVTLAPGESRTVTFTVDGKALALWNQDMKRVVEPGAFDIMVGDNSVDLKTAVLTVTE</sequence>
<dbReference type="Proteomes" id="UP000319859">
    <property type="component" value="Unassembled WGS sequence"/>
</dbReference>
<evidence type="ECO:0000256" key="5">
    <source>
        <dbReference type="ARBA" id="ARBA00022801"/>
    </source>
</evidence>
<evidence type="ECO:0000256" key="8">
    <source>
        <dbReference type="ARBA" id="ARBA00032194"/>
    </source>
</evidence>
<dbReference type="SUPFAM" id="SSF51445">
    <property type="entry name" value="(Trans)glycosidases"/>
    <property type="match status" value="1"/>
</dbReference>
<dbReference type="PANTHER" id="PTHR30620:SF16">
    <property type="entry name" value="LYSOSOMAL BETA GLUCOSIDASE"/>
    <property type="match status" value="1"/>
</dbReference>
<dbReference type="PRINTS" id="PR00133">
    <property type="entry name" value="GLHYDRLASE3"/>
</dbReference>
<evidence type="ECO:0000256" key="9">
    <source>
        <dbReference type="ARBA" id="ARBA00032594"/>
    </source>
</evidence>
<feature type="signal peptide" evidence="10">
    <location>
        <begin position="1"/>
        <end position="36"/>
    </location>
</feature>
<dbReference type="InterPro" id="IPR002772">
    <property type="entry name" value="Glyco_hydro_3_C"/>
</dbReference>
<keyword evidence="4 10" id="KW-0732">Signal</keyword>
<dbReference type="SMART" id="SM01217">
    <property type="entry name" value="Fn3_like"/>
    <property type="match status" value="1"/>
</dbReference>
<dbReference type="SUPFAM" id="SSF52279">
    <property type="entry name" value="Beta-D-glucan exohydrolase, C-terminal domain"/>
    <property type="match status" value="1"/>
</dbReference>
<evidence type="ECO:0000256" key="2">
    <source>
        <dbReference type="ARBA" id="ARBA00005336"/>
    </source>
</evidence>
<dbReference type="Pfam" id="PF00933">
    <property type="entry name" value="Glyco_hydro_3"/>
    <property type="match status" value="1"/>
</dbReference>
<dbReference type="GO" id="GO:0009251">
    <property type="term" value="P:glucan catabolic process"/>
    <property type="evidence" value="ECO:0007669"/>
    <property type="project" value="TreeGrafter"/>
</dbReference>
<dbReference type="Pfam" id="PF01915">
    <property type="entry name" value="Glyco_hydro_3_C"/>
    <property type="match status" value="1"/>
</dbReference>
<keyword evidence="6" id="KW-0326">Glycosidase</keyword>
<dbReference type="InterPro" id="IPR017853">
    <property type="entry name" value="GH"/>
</dbReference>
<dbReference type="InterPro" id="IPR051915">
    <property type="entry name" value="Cellulose_Degrad_GH3"/>
</dbReference>
<dbReference type="Pfam" id="PF14310">
    <property type="entry name" value="Fn3-like"/>
    <property type="match status" value="1"/>
</dbReference>
<evidence type="ECO:0000313" key="12">
    <source>
        <dbReference type="EMBL" id="TWB15442.1"/>
    </source>
</evidence>
<evidence type="ECO:0000256" key="6">
    <source>
        <dbReference type="ARBA" id="ARBA00023295"/>
    </source>
</evidence>
<name>A0A560F1E0_9PROT</name>
<proteinExistence type="inferred from homology"/>
<dbReference type="Gene3D" id="2.60.40.10">
    <property type="entry name" value="Immunoglobulins"/>
    <property type="match status" value="1"/>
</dbReference>
<dbReference type="AlphaFoldDB" id="A0A560F1E0"/>
<dbReference type="RefSeq" id="WP_246172373.1">
    <property type="nucleotide sequence ID" value="NZ_VITN01000014.1"/>
</dbReference>
<feature type="domain" description="Fibronectin type III-like" evidence="11">
    <location>
        <begin position="715"/>
        <end position="784"/>
    </location>
</feature>
<evidence type="ECO:0000256" key="1">
    <source>
        <dbReference type="ARBA" id="ARBA00000448"/>
    </source>
</evidence>
<evidence type="ECO:0000256" key="4">
    <source>
        <dbReference type="ARBA" id="ARBA00022729"/>
    </source>
</evidence>
<dbReference type="InterPro" id="IPR036962">
    <property type="entry name" value="Glyco_hydro_3_N_sf"/>
</dbReference>
<protein>
    <recommendedName>
        <fullName evidence="3">beta-glucosidase</fullName>
        <ecNumber evidence="3">3.2.1.21</ecNumber>
    </recommendedName>
    <alternativeName>
        <fullName evidence="9">Beta-D-glucoside glucohydrolase</fullName>
    </alternativeName>
    <alternativeName>
        <fullName evidence="7">Cellobiase</fullName>
    </alternativeName>
    <alternativeName>
        <fullName evidence="8">Gentiobiase</fullName>
    </alternativeName>
</protein>
<comment type="caution">
    <text evidence="12">The sequence shown here is derived from an EMBL/GenBank/DDBJ whole genome shotgun (WGS) entry which is preliminary data.</text>
</comment>
<accession>A0A560F1E0</accession>
<dbReference type="InterPro" id="IPR001764">
    <property type="entry name" value="Glyco_hydro_3_N"/>
</dbReference>
<evidence type="ECO:0000256" key="3">
    <source>
        <dbReference type="ARBA" id="ARBA00012744"/>
    </source>
</evidence>
<evidence type="ECO:0000259" key="11">
    <source>
        <dbReference type="SMART" id="SM01217"/>
    </source>
</evidence>
<dbReference type="PANTHER" id="PTHR30620">
    <property type="entry name" value="PERIPLASMIC BETA-GLUCOSIDASE-RELATED"/>
    <property type="match status" value="1"/>
</dbReference>
<evidence type="ECO:0000256" key="10">
    <source>
        <dbReference type="SAM" id="SignalP"/>
    </source>
</evidence>
<keyword evidence="5" id="KW-0378">Hydrolase</keyword>
<dbReference type="EC" id="3.2.1.21" evidence="3"/>
<evidence type="ECO:0000256" key="7">
    <source>
        <dbReference type="ARBA" id="ARBA00031448"/>
    </source>
</evidence>
<comment type="catalytic activity">
    <reaction evidence="1">
        <text>Hydrolysis of terminal, non-reducing beta-D-glucosyl residues with release of beta-D-glucose.</text>
        <dbReference type="EC" id="3.2.1.21"/>
    </reaction>
</comment>
<dbReference type="Gene3D" id="3.40.50.1700">
    <property type="entry name" value="Glycoside hydrolase family 3 C-terminal domain"/>
    <property type="match status" value="1"/>
</dbReference>
<dbReference type="GO" id="GO:0008422">
    <property type="term" value="F:beta-glucosidase activity"/>
    <property type="evidence" value="ECO:0007669"/>
    <property type="project" value="UniProtKB-EC"/>
</dbReference>
<dbReference type="InterPro" id="IPR036881">
    <property type="entry name" value="Glyco_hydro_3_C_sf"/>
</dbReference>
<reference evidence="12 13" key="1">
    <citation type="submission" date="2019-06" db="EMBL/GenBank/DDBJ databases">
        <title>Genomic Encyclopedia of Type Strains, Phase IV (KMG-V): Genome sequencing to study the core and pangenomes of soil and plant-associated prokaryotes.</title>
        <authorList>
            <person name="Whitman W."/>
        </authorList>
    </citation>
    <scope>NUCLEOTIDE SEQUENCE [LARGE SCALE GENOMIC DNA]</scope>
    <source>
        <strain evidence="12 13">BR 11880</strain>
    </source>
</reference>
<comment type="similarity">
    <text evidence="2">Belongs to the glycosyl hydrolase 3 family.</text>
</comment>
<dbReference type="PROSITE" id="PS51318">
    <property type="entry name" value="TAT"/>
    <property type="match status" value="1"/>
</dbReference>
<dbReference type="InterPro" id="IPR013783">
    <property type="entry name" value="Ig-like_fold"/>
</dbReference>
<gene>
    <name evidence="12" type="ORF">FBZ89_11435</name>
</gene>